<comment type="caution">
    <text evidence="2">The sequence shown here is derived from an EMBL/GenBank/DDBJ whole genome shotgun (WGS) entry which is preliminary data.</text>
</comment>
<gene>
    <name evidence="2" type="primary">AVEN_39636_1</name>
    <name evidence="2" type="ORF">NPIL_537341</name>
</gene>
<name>A0A8X6U046_NEPPI</name>
<organism evidence="2 3">
    <name type="scientific">Nephila pilipes</name>
    <name type="common">Giant wood spider</name>
    <name type="synonym">Nephila maculata</name>
    <dbReference type="NCBI Taxonomy" id="299642"/>
    <lineage>
        <taxon>Eukaryota</taxon>
        <taxon>Metazoa</taxon>
        <taxon>Ecdysozoa</taxon>
        <taxon>Arthropoda</taxon>
        <taxon>Chelicerata</taxon>
        <taxon>Arachnida</taxon>
        <taxon>Araneae</taxon>
        <taxon>Araneomorphae</taxon>
        <taxon>Entelegynae</taxon>
        <taxon>Araneoidea</taxon>
        <taxon>Nephilidae</taxon>
        <taxon>Nephila</taxon>
    </lineage>
</organism>
<dbReference type="EMBL" id="BMAW01115471">
    <property type="protein sequence ID" value="GFT66172.1"/>
    <property type="molecule type" value="Genomic_DNA"/>
</dbReference>
<feature type="region of interest" description="Disordered" evidence="1">
    <location>
        <begin position="66"/>
        <end position="96"/>
    </location>
</feature>
<accession>A0A8X6U046</accession>
<proteinExistence type="predicted"/>
<evidence type="ECO:0000256" key="1">
    <source>
        <dbReference type="SAM" id="MobiDB-lite"/>
    </source>
</evidence>
<dbReference type="OrthoDB" id="6418077at2759"/>
<evidence type="ECO:0000313" key="2">
    <source>
        <dbReference type="EMBL" id="GFT66172.1"/>
    </source>
</evidence>
<protein>
    <submittedName>
        <fullName evidence="2">Uncharacterized protein</fullName>
    </submittedName>
</protein>
<keyword evidence="3" id="KW-1185">Reference proteome</keyword>
<feature type="compositionally biased region" description="Basic and acidic residues" evidence="1">
    <location>
        <begin position="74"/>
        <end position="87"/>
    </location>
</feature>
<evidence type="ECO:0000313" key="3">
    <source>
        <dbReference type="Proteomes" id="UP000887013"/>
    </source>
</evidence>
<sequence>MSCDNRGSSSALFFLSPNVIALYFMPKKSRPIPEIKERKSGLGQPVPPTAFDTIYKNEFVWPTKISTESASKGQKQEPTSKVEDRQPMSKFSSNMMDYKDPKVTKRMPVRPSKDPYVHPTCRMESKTTTGISFPRWKDLPTQEVPKLLKDAKYDPGKNVTTFLVSTYQEDFCDLREALCPARTVENFGRLAIKPKYRFVCSGNGHEHYEDRHLKINKT</sequence>
<dbReference type="AlphaFoldDB" id="A0A8X6U046"/>
<dbReference type="Proteomes" id="UP000887013">
    <property type="component" value="Unassembled WGS sequence"/>
</dbReference>
<reference evidence="2" key="1">
    <citation type="submission" date="2020-08" db="EMBL/GenBank/DDBJ databases">
        <title>Multicomponent nature underlies the extraordinary mechanical properties of spider dragline silk.</title>
        <authorList>
            <person name="Kono N."/>
            <person name="Nakamura H."/>
            <person name="Mori M."/>
            <person name="Yoshida Y."/>
            <person name="Ohtoshi R."/>
            <person name="Malay A.D."/>
            <person name="Moran D.A.P."/>
            <person name="Tomita M."/>
            <person name="Numata K."/>
            <person name="Arakawa K."/>
        </authorList>
    </citation>
    <scope>NUCLEOTIDE SEQUENCE</scope>
</reference>